<protein>
    <submittedName>
        <fullName evidence="1">Uncharacterized protein</fullName>
    </submittedName>
</protein>
<reference evidence="1 2" key="1">
    <citation type="journal article" date="2016" name="Int. J. Syst. Evol. Microbiol.">
        <title>Panacibacter ginsenosidivorans gen. nov., sp. nov., with ginsenoside converting activity isolated from soil of a ginseng field.</title>
        <authorList>
            <person name="Siddiqi M.Z."/>
            <person name="Muhammad Shafi S."/>
            <person name="Choi K.D."/>
            <person name="Im W.T."/>
        </authorList>
    </citation>
    <scope>NUCLEOTIDE SEQUENCE [LARGE SCALE GENOMIC DNA]</scope>
    <source>
        <strain evidence="1 2">Gsoil1550</strain>
    </source>
</reference>
<proteinExistence type="predicted"/>
<dbReference type="Proteomes" id="UP000321533">
    <property type="component" value="Chromosome"/>
</dbReference>
<name>A0A5B8V9Q1_9BACT</name>
<dbReference type="RefSeq" id="WP_147189682.1">
    <property type="nucleotide sequence ID" value="NZ_CP042435.1"/>
</dbReference>
<gene>
    <name evidence="1" type="ORF">FRZ67_11405</name>
</gene>
<dbReference type="EMBL" id="CP042435">
    <property type="protein sequence ID" value="QEC67875.1"/>
    <property type="molecule type" value="Genomic_DNA"/>
</dbReference>
<evidence type="ECO:0000313" key="2">
    <source>
        <dbReference type="Proteomes" id="UP000321533"/>
    </source>
</evidence>
<keyword evidence="2" id="KW-1185">Reference proteome</keyword>
<accession>A0A5B8V9Q1</accession>
<evidence type="ECO:0000313" key="1">
    <source>
        <dbReference type="EMBL" id="QEC67875.1"/>
    </source>
</evidence>
<dbReference type="KEGG" id="pgin:FRZ67_11405"/>
<dbReference type="AlphaFoldDB" id="A0A5B8V9Q1"/>
<organism evidence="1 2">
    <name type="scientific">Panacibacter ginsenosidivorans</name>
    <dbReference type="NCBI Taxonomy" id="1813871"/>
    <lineage>
        <taxon>Bacteria</taxon>
        <taxon>Pseudomonadati</taxon>
        <taxon>Bacteroidota</taxon>
        <taxon>Chitinophagia</taxon>
        <taxon>Chitinophagales</taxon>
        <taxon>Chitinophagaceae</taxon>
        <taxon>Panacibacter</taxon>
    </lineage>
</organism>
<sequence>MPENMPQQEWEKEPNRNIVPFAELQKLTANYRETVCQTETQHIWFSVEDIMTLIKDNKANGIKIYLGRYDNDHPYYAGHLTVALVATRDEMTPDKPTQRHSVDMLDPAKHKCDSLKVRH</sequence>
<dbReference type="OrthoDB" id="798687at2"/>